<organism evidence="1 2">
    <name type="scientific">Ilex paraguariensis</name>
    <name type="common">yerba mate</name>
    <dbReference type="NCBI Taxonomy" id="185542"/>
    <lineage>
        <taxon>Eukaryota</taxon>
        <taxon>Viridiplantae</taxon>
        <taxon>Streptophyta</taxon>
        <taxon>Embryophyta</taxon>
        <taxon>Tracheophyta</taxon>
        <taxon>Spermatophyta</taxon>
        <taxon>Magnoliopsida</taxon>
        <taxon>eudicotyledons</taxon>
        <taxon>Gunneridae</taxon>
        <taxon>Pentapetalae</taxon>
        <taxon>asterids</taxon>
        <taxon>campanulids</taxon>
        <taxon>Aquifoliales</taxon>
        <taxon>Aquifoliaceae</taxon>
        <taxon>Ilex</taxon>
    </lineage>
</organism>
<sequence>MQIVKNFVILKPTISYKNSQQLLLRPSQLHSLLQQYEINTAKQQPILTALPNQQHTTKHRMQHNNHMSIIPASLLYKELALILQRN</sequence>
<dbReference type="EMBL" id="CAUOFW020004891">
    <property type="protein sequence ID" value="CAK9167674.1"/>
    <property type="molecule type" value="Genomic_DNA"/>
</dbReference>
<dbReference type="AlphaFoldDB" id="A0ABC8TE21"/>
<reference evidence="1 2" key="1">
    <citation type="submission" date="2024-02" db="EMBL/GenBank/DDBJ databases">
        <authorList>
            <person name="Vignale AGUSTIN F."/>
            <person name="Sosa J E."/>
            <person name="Modenutti C."/>
        </authorList>
    </citation>
    <scope>NUCLEOTIDE SEQUENCE [LARGE SCALE GENOMIC DNA]</scope>
</reference>
<comment type="caution">
    <text evidence="1">The sequence shown here is derived from an EMBL/GenBank/DDBJ whole genome shotgun (WGS) entry which is preliminary data.</text>
</comment>
<protein>
    <submittedName>
        <fullName evidence="1">Uncharacterized protein</fullName>
    </submittedName>
</protein>
<evidence type="ECO:0000313" key="2">
    <source>
        <dbReference type="Proteomes" id="UP001642360"/>
    </source>
</evidence>
<gene>
    <name evidence="1" type="ORF">ILEXP_LOCUS36957</name>
</gene>
<dbReference type="Proteomes" id="UP001642360">
    <property type="component" value="Unassembled WGS sequence"/>
</dbReference>
<proteinExistence type="predicted"/>
<accession>A0ABC8TE21</accession>
<name>A0ABC8TE21_9AQUA</name>
<evidence type="ECO:0000313" key="1">
    <source>
        <dbReference type="EMBL" id="CAK9167674.1"/>
    </source>
</evidence>
<keyword evidence="2" id="KW-1185">Reference proteome</keyword>